<feature type="transmembrane region" description="Helical" evidence="1">
    <location>
        <begin position="12"/>
        <end position="33"/>
    </location>
</feature>
<sequence length="392" mass="46430">VWLIPGSILFNFLTFISLWILNIFLVYFTSSFIKKYEEEIKSILNDMKNYLKNSIKILIILFLIFVILFFENIFFTPLESRGDEPAHVYRIIRFTLIWTLNDFIPTQISFIMIIIILGLISYLFFQISKIPRKTQQNFFFLLKKKLTLILIAGPILLILIILTLAENLNILDLSYSGLSRYGPMHTSIYAIPVFLFGWSHVIIPIWRITNIITSLGTLFLSSFLLNLLFRHNKKKISNNRKILSIRLFLNYLFVLPLFFFPAIIRFTFSVWLTTGVLFFSILSFVFILWYLIEPSKKKKKALLFMNAIVFGYGMLWKEIFLFQPIIFVLFIVLKNIPNYFKRLQKNSKIHYLKPILNFGIIISIIGIPFRFFSIFFNRGWRARVIFQRFSAV</sequence>
<evidence type="ECO:0000313" key="2">
    <source>
        <dbReference type="EMBL" id="KKK81947.1"/>
    </source>
</evidence>
<keyword evidence="1" id="KW-0812">Transmembrane</keyword>
<feature type="non-terminal residue" evidence="2">
    <location>
        <position position="1"/>
    </location>
</feature>
<feature type="transmembrane region" description="Helical" evidence="1">
    <location>
        <begin position="355"/>
        <end position="376"/>
    </location>
</feature>
<feature type="transmembrane region" description="Helical" evidence="1">
    <location>
        <begin position="146"/>
        <end position="165"/>
    </location>
</feature>
<name>A0A0F8YKQ0_9ZZZZ</name>
<feature type="transmembrane region" description="Helical" evidence="1">
    <location>
        <begin position="205"/>
        <end position="227"/>
    </location>
</feature>
<dbReference type="EMBL" id="LAZR01052895">
    <property type="protein sequence ID" value="KKK81947.1"/>
    <property type="molecule type" value="Genomic_DNA"/>
</dbReference>
<accession>A0A0F8YKQ0</accession>
<comment type="caution">
    <text evidence="2">The sequence shown here is derived from an EMBL/GenBank/DDBJ whole genome shotgun (WGS) entry which is preliminary data.</text>
</comment>
<keyword evidence="1" id="KW-0472">Membrane</keyword>
<feature type="transmembrane region" description="Helical" evidence="1">
    <location>
        <begin position="247"/>
        <end position="264"/>
    </location>
</feature>
<feature type="transmembrane region" description="Helical" evidence="1">
    <location>
        <begin position="303"/>
        <end position="333"/>
    </location>
</feature>
<protein>
    <submittedName>
        <fullName evidence="2">Uncharacterized protein</fullName>
    </submittedName>
</protein>
<feature type="transmembrane region" description="Helical" evidence="1">
    <location>
        <begin position="54"/>
        <end position="75"/>
    </location>
</feature>
<proteinExistence type="predicted"/>
<feature type="transmembrane region" description="Helical" evidence="1">
    <location>
        <begin position="270"/>
        <end position="291"/>
    </location>
</feature>
<reference evidence="2" key="1">
    <citation type="journal article" date="2015" name="Nature">
        <title>Complex archaea that bridge the gap between prokaryotes and eukaryotes.</title>
        <authorList>
            <person name="Spang A."/>
            <person name="Saw J.H."/>
            <person name="Jorgensen S.L."/>
            <person name="Zaremba-Niedzwiedzka K."/>
            <person name="Martijn J."/>
            <person name="Lind A.E."/>
            <person name="van Eijk R."/>
            <person name="Schleper C."/>
            <person name="Guy L."/>
            <person name="Ettema T.J."/>
        </authorList>
    </citation>
    <scope>NUCLEOTIDE SEQUENCE</scope>
</reference>
<gene>
    <name evidence="2" type="ORF">LCGC14_2808300</name>
</gene>
<evidence type="ECO:0000256" key="1">
    <source>
        <dbReference type="SAM" id="Phobius"/>
    </source>
</evidence>
<organism evidence="2">
    <name type="scientific">marine sediment metagenome</name>
    <dbReference type="NCBI Taxonomy" id="412755"/>
    <lineage>
        <taxon>unclassified sequences</taxon>
        <taxon>metagenomes</taxon>
        <taxon>ecological metagenomes</taxon>
    </lineage>
</organism>
<dbReference type="AlphaFoldDB" id="A0A0F8YKQ0"/>
<feature type="transmembrane region" description="Helical" evidence="1">
    <location>
        <begin position="103"/>
        <end position="125"/>
    </location>
</feature>
<keyword evidence="1" id="KW-1133">Transmembrane helix</keyword>